<reference evidence="2" key="1">
    <citation type="journal article" date="2019" name="Int. J. Syst. Evol. Microbiol.">
        <title>The Global Catalogue of Microorganisms (GCM) 10K type strain sequencing project: providing services to taxonomists for standard genome sequencing and annotation.</title>
        <authorList>
            <consortium name="The Broad Institute Genomics Platform"/>
            <consortium name="The Broad Institute Genome Sequencing Center for Infectious Disease"/>
            <person name="Wu L."/>
            <person name="Ma J."/>
        </authorList>
    </citation>
    <scope>NUCLEOTIDE SEQUENCE [LARGE SCALE GENOMIC DNA]</scope>
    <source>
        <strain evidence="2">NBRC 101365</strain>
    </source>
</reference>
<comment type="caution">
    <text evidence="1">The sequence shown here is derived from an EMBL/GenBank/DDBJ whole genome shotgun (WGS) entry which is preliminary data.</text>
</comment>
<gene>
    <name evidence="1" type="ORF">GCM10007874_45760</name>
</gene>
<organism evidence="1 2">
    <name type="scientific">Labrys miyagiensis</name>
    <dbReference type="NCBI Taxonomy" id="346912"/>
    <lineage>
        <taxon>Bacteria</taxon>
        <taxon>Pseudomonadati</taxon>
        <taxon>Pseudomonadota</taxon>
        <taxon>Alphaproteobacteria</taxon>
        <taxon>Hyphomicrobiales</taxon>
        <taxon>Xanthobacteraceae</taxon>
        <taxon>Labrys</taxon>
    </lineage>
</organism>
<sequence length="82" mass="9867">MDLPSFLMNPTRVFELVLDVEEPHSDRSCDQHYRYLDEKKRLEAHELRHQGNEYRNREIRSHRTDPWLTANAHKTARQAVPN</sequence>
<proteinExistence type="predicted"/>
<evidence type="ECO:0000313" key="1">
    <source>
        <dbReference type="EMBL" id="GLS21559.1"/>
    </source>
</evidence>
<dbReference type="Proteomes" id="UP001156882">
    <property type="component" value="Unassembled WGS sequence"/>
</dbReference>
<evidence type="ECO:0000313" key="2">
    <source>
        <dbReference type="Proteomes" id="UP001156882"/>
    </source>
</evidence>
<name>A0ABQ6CPA6_9HYPH</name>
<accession>A0ABQ6CPA6</accession>
<dbReference type="EMBL" id="BSPC01000051">
    <property type="protein sequence ID" value="GLS21559.1"/>
    <property type="molecule type" value="Genomic_DNA"/>
</dbReference>
<protein>
    <submittedName>
        <fullName evidence="1">Uncharacterized protein</fullName>
    </submittedName>
</protein>
<keyword evidence="2" id="KW-1185">Reference proteome</keyword>